<proteinExistence type="evidence at transcript level"/>
<organism evidence="2">
    <name type="scientific">Scophthalmus maximus</name>
    <name type="common">Turbot</name>
    <name type="synonym">Psetta maxima</name>
    <dbReference type="NCBI Taxonomy" id="52904"/>
    <lineage>
        <taxon>Eukaryota</taxon>
        <taxon>Metazoa</taxon>
        <taxon>Chordata</taxon>
        <taxon>Craniata</taxon>
        <taxon>Vertebrata</taxon>
        <taxon>Euteleostomi</taxon>
        <taxon>Actinopterygii</taxon>
        <taxon>Neopterygii</taxon>
        <taxon>Teleostei</taxon>
        <taxon>Neoteleostei</taxon>
        <taxon>Acanthomorphata</taxon>
        <taxon>Carangaria</taxon>
        <taxon>Pleuronectiformes</taxon>
        <taxon>Pleuronectoidei</taxon>
        <taxon>Scophthalmidae</taxon>
        <taxon>Scophthalmus</taxon>
    </lineage>
</organism>
<evidence type="ECO:0000313" key="2">
    <source>
        <dbReference type="EMBL" id="ABJ98687.1"/>
    </source>
</evidence>
<dbReference type="GO" id="GO:0004497">
    <property type="term" value="F:monooxygenase activity"/>
    <property type="evidence" value="ECO:0007669"/>
    <property type="project" value="InterPro"/>
</dbReference>
<accession>A0F023</accession>
<protein>
    <submittedName>
        <fullName evidence="2">Cytochrome P450</fullName>
    </submittedName>
</protein>
<dbReference type="Pfam" id="PF00067">
    <property type="entry name" value="p450"/>
    <property type="match status" value="1"/>
</dbReference>
<dbReference type="GO" id="GO:0016705">
    <property type="term" value="F:oxidoreductase activity, acting on paired donors, with incorporation or reduction of molecular oxygen"/>
    <property type="evidence" value="ECO:0007669"/>
    <property type="project" value="InterPro"/>
</dbReference>
<dbReference type="GO" id="GO:0020037">
    <property type="term" value="F:heme binding"/>
    <property type="evidence" value="ECO:0007669"/>
    <property type="project" value="InterPro"/>
</dbReference>
<dbReference type="SUPFAM" id="SSF48264">
    <property type="entry name" value="Cytochrome P450"/>
    <property type="match status" value="1"/>
</dbReference>
<dbReference type="AlphaFoldDB" id="A0F023"/>
<dbReference type="Gene3D" id="1.10.630.10">
    <property type="entry name" value="Cytochrome P450"/>
    <property type="match status" value="1"/>
</dbReference>
<sequence>PGESLARMELYLFLATLLQHFRFSPPPGVSEEELDVTPQVGFSLSPPAHKLCAVPRYVREEVERLRN</sequence>
<name>A0F023_SCOMX</name>
<feature type="non-terminal residue" evidence="2">
    <location>
        <position position="1"/>
    </location>
</feature>
<evidence type="ECO:0000256" key="1">
    <source>
        <dbReference type="ARBA" id="ARBA00010617"/>
    </source>
</evidence>
<dbReference type="InterPro" id="IPR036396">
    <property type="entry name" value="Cyt_P450_sf"/>
</dbReference>
<dbReference type="EMBL" id="DQ848953">
    <property type="protein sequence ID" value="ABJ98687.1"/>
    <property type="molecule type" value="mRNA"/>
</dbReference>
<dbReference type="GO" id="GO:0005506">
    <property type="term" value="F:iron ion binding"/>
    <property type="evidence" value="ECO:0007669"/>
    <property type="project" value="InterPro"/>
</dbReference>
<dbReference type="InterPro" id="IPR001128">
    <property type="entry name" value="Cyt_P450"/>
</dbReference>
<comment type="similarity">
    <text evidence="1">Belongs to the cytochrome P450 family.</text>
</comment>
<reference evidence="2" key="1">
    <citation type="submission" date="2006-07" db="EMBL/GenBank/DDBJ databases">
        <authorList>
            <person name="Chen S.L."/>
            <person name="Meng L."/>
        </authorList>
    </citation>
    <scope>NUCLEOTIDE SEQUENCE</scope>
</reference>